<organism evidence="1 2">
    <name type="scientific">Paraburkholderia ginsengisoli</name>
    <dbReference type="NCBI Taxonomy" id="311231"/>
    <lineage>
        <taxon>Bacteria</taxon>
        <taxon>Pseudomonadati</taxon>
        <taxon>Pseudomonadota</taxon>
        <taxon>Betaproteobacteria</taxon>
        <taxon>Burkholderiales</taxon>
        <taxon>Burkholderiaceae</taxon>
        <taxon>Paraburkholderia</taxon>
    </lineage>
</organism>
<reference evidence="1 2" key="1">
    <citation type="submission" date="2020-12" db="EMBL/GenBank/DDBJ databases">
        <title>FDA dAtabase for Regulatory Grade micrObial Sequences (FDA-ARGOS): Supporting development and validation of Infectious Disease Dx tests.</title>
        <authorList>
            <person name="Nelson B."/>
            <person name="Plummer A."/>
            <person name="Tallon L."/>
            <person name="Sadzewicz L."/>
            <person name="Zhao X."/>
            <person name="Boylan J."/>
            <person name="Ott S."/>
            <person name="Bowen H."/>
            <person name="Vavikolanu K."/>
            <person name="Mehta A."/>
            <person name="Aluvathingal J."/>
            <person name="Nadendla S."/>
            <person name="Myers T."/>
            <person name="Yan Y."/>
            <person name="Sichtig H."/>
        </authorList>
    </citation>
    <scope>NUCLEOTIDE SEQUENCE [LARGE SCALE GENOMIC DNA]</scope>
    <source>
        <strain evidence="1 2">FDAARGOS_1049</strain>
    </source>
</reference>
<dbReference type="RefSeq" id="WP_042321840.1">
    <property type="nucleotide sequence ID" value="NZ_CP066075.1"/>
</dbReference>
<accession>A0A7T4N252</accession>
<proteinExistence type="predicted"/>
<keyword evidence="2" id="KW-1185">Reference proteome</keyword>
<dbReference type="AlphaFoldDB" id="A0A7T4N252"/>
<dbReference type="Proteomes" id="UP000595610">
    <property type="component" value="Chromosome 1"/>
</dbReference>
<dbReference type="KEGG" id="pgis:I6I06_16500"/>
<evidence type="ECO:0000313" key="2">
    <source>
        <dbReference type="Proteomes" id="UP000595610"/>
    </source>
</evidence>
<name>A0A7T4N252_9BURK</name>
<dbReference type="EMBL" id="CP066075">
    <property type="protein sequence ID" value="QQC63865.1"/>
    <property type="molecule type" value="Genomic_DNA"/>
</dbReference>
<sequence>MDNFYSRGHGPVSDAIGQIDFCTTMPVGGLADNLAKVHAVSQGLAAILRIARADGLARERDASETGPLLAPGAVDALLALGEVSAGMLADDAEALAEWIGRSARVADDGIRRASGSEDS</sequence>
<gene>
    <name evidence="1" type="ORF">I6I06_16500</name>
</gene>
<protein>
    <submittedName>
        <fullName evidence="1">Uncharacterized protein</fullName>
    </submittedName>
</protein>
<evidence type="ECO:0000313" key="1">
    <source>
        <dbReference type="EMBL" id="QQC63865.1"/>
    </source>
</evidence>